<dbReference type="Proteomes" id="UP000025227">
    <property type="component" value="Unplaced"/>
</dbReference>
<dbReference type="WBParaSite" id="HCON_00009020-00001">
    <property type="protein sequence ID" value="HCON_00009020-00001"/>
    <property type="gene ID" value="HCON_00009020"/>
</dbReference>
<dbReference type="AlphaFoldDB" id="A0A7I4XTF4"/>
<feature type="coiled-coil region" evidence="1">
    <location>
        <begin position="544"/>
        <end position="599"/>
    </location>
</feature>
<evidence type="ECO:0000313" key="2">
    <source>
        <dbReference type="Proteomes" id="UP000025227"/>
    </source>
</evidence>
<dbReference type="PANTHER" id="PTHR45615">
    <property type="entry name" value="MYOSIN HEAVY CHAIN, NON-MUSCLE"/>
    <property type="match status" value="1"/>
</dbReference>
<evidence type="ECO:0000256" key="1">
    <source>
        <dbReference type="SAM" id="Coils"/>
    </source>
</evidence>
<dbReference type="PANTHER" id="PTHR45615:SF80">
    <property type="entry name" value="GRIP DOMAIN-CONTAINING PROTEIN"/>
    <property type="match status" value="1"/>
</dbReference>
<dbReference type="OMA" id="QWRLKME"/>
<feature type="coiled-coil region" evidence="1">
    <location>
        <begin position="646"/>
        <end position="768"/>
    </location>
</feature>
<dbReference type="Gene3D" id="1.10.287.1490">
    <property type="match status" value="1"/>
</dbReference>
<dbReference type="OrthoDB" id="5791508at2759"/>
<keyword evidence="2" id="KW-1185">Reference proteome</keyword>
<proteinExistence type="predicted"/>
<protein>
    <submittedName>
        <fullName evidence="3">Calponin-homology (CH) domain-containing protein</fullName>
    </submittedName>
</protein>
<sequence length="990" mass="113271">MELDSSKENALLFWFNTYGTSIDLDVVDSLQELWPFHIPSLLNCLRTNENTKVMSNSASSTFQELYSHLASTNDQDIFIKPLSVEKAAQGDSFEIAKFLAVFLNEFRISNPDVIRDSVALMQSEGKDEPLRQILSAFDEEQADWWSVMISRSDHEVASGDCDSQFVTPQRRSVSVEEFCGMSVNRSVFATPCGPTRLSEGRRKNNAGAYTVARCDGSPLMDVVNSPKVRELRELRRDREIRVLRKQLHDTEDQLSTAESQIDSYKRQIESLIAKESKMNVRIRELEASERSMLKDRDKLEEELREMKEQMEQSHDLRENQRQRIAMYKSNEEETERKISQLTDKLKAKESALTALERLLRDRNDDLASTMQSLHALEAERDNLSALLEGTKQSAESEKEQYLAAVSEWRKRCETETSEKMSLYSAEMVKNAALQQQLRLQSEKMEELQKQYEESKRASENALEEVKQSYVQKLDRVSKRLAEVEADLVNREERHKSFVSEHEANVRQLESAHLADVAQRDSKLRSSRTRIDELESSLTECNHVILQQRKELSAVAAERDKIEDELSRLQTSFHQRDIQLSEAKTTIDELKSRVDAMEARHNDDMQSMESLQADCACLQASIVDKDSEIFEMTTRLDMLASLSDLHNSAFEQARQDLEEERKRHSEEESTMLVTAKEMEQKLNDLASRNSGVEASLVSLQNVLENDLDSARREKEKYRAECEALREKDMLRSEQLKGLEEKFEKIEWDLAQYNKRNSELELQVAILEEENAQFYKCIELSNMNADKDIKMRFPDASVSKGTLRGAVQRVPSPVAYSIFLTNEDEPSVCQISTTDLKWMEMEATPTPNPVAQKPPRPKSPSKAVLMRNRSSLSLPTASAGTFGSWTSLNKSNSKGSLDEHKFAVPEIKDEKRLLNLATDRSRIAELQKRNSMLHPAMRCAYGTEVGNYSSPSGSENVVKQGSARRKSAKFFQRASSYVKKKLPMSESTNFQK</sequence>
<name>A0A7I4XTF4_HAECO</name>
<evidence type="ECO:0000313" key="3">
    <source>
        <dbReference type="WBParaSite" id="HCON_00009020-00001"/>
    </source>
</evidence>
<feature type="coiled-coil region" evidence="1">
    <location>
        <begin position="240"/>
        <end position="493"/>
    </location>
</feature>
<reference evidence="3" key="1">
    <citation type="submission" date="2020-12" db="UniProtKB">
        <authorList>
            <consortium name="WormBaseParasite"/>
        </authorList>
    </citation>
    <scope>IDENTIFICATION</scope>
    <source>
        <strain evidence="3">MHco3</strain>
    </source>
</reference>
<organism evidence="2 3">
    <name type="scientific">Haemonchus contortus</name>
    <name type="common">Barber pole worm</name>
    <dbReference type="NCBI Taxonomy" id="6289"/>
    <lineage>
        <taxon>Eukaryota</taxon>
        <taxon>Metazoa</taxon>
        <taxon>Ecdysozoa</taxon>
        <taxon>Nematoda</taxon>
        <taxon>Chromadorea</taxon>
        <taxon>Rhabditida</taxon>
        <taxon>Rhabditina</taxon>
        <taxon>Rhabditomorpha</taxon>
        <taxon>Strongyloidea</taxon>
        <taxon>Trichostrongylidae</taxon>
        <taxon>Haemonchus</taxon>
    </lineage>
</organism>
<accession>A0A7I4XTF4</accession>
<keyword evidence="1" id="KW-0175">Coiled coil</keyword>